<dbReference type="Pfam" id="PF08386">
    <property type="entry name" value="Abhydrolase_4"/>
    <property type="match status" value="1"/>
</dbReference>
<dbReference type="Proteomes" id="UP001596523">
    <property type="component" value="Unassembled WGS sequence"/>
</dbReference>
<feature type="region of interest" description="Disordered" evidence="4">
    <location>
        <begin position="365"/>
        <end position="384"/>
    </location>
</feature>
<dbReference type="InterPro" id="IPR000073">
    <property type="entry name" value="AB_hydrolase_1"/>
</dbReference>
<feature type="chain" id="PRO_5046675340" evidence="5">
    <location>
        <begin position="25"/>
        <end position="536"/>
    </location>
</feature>
<evidence type="ECO:0000259" key="6">
    <source>
        <dbReference type="Pfam" id="PF00561"/>
    </source>
</evidence>
<feature type="signal peptide" evidence="5">
    <location>
        <begin position="1"/>
        <end position="24"/>
    </location>
</feature>
<dbReference type="SUPFAM" id="SSF53474">
    <property type="entry name" value="alpha/beta-Hydrolases"/>
    <property type="match status" value="1"/>
</dbReference>
<feature type="domain" description="Peptidase S33 tripeptidyl aminopeptidase-like C-terminal" evidence="7">
    <location>
        <begin position="423"/>
        <end position="524"/>
    </location>
</feature>
<evidence type="ECO:0000256" key="2">
    <source>
        <dbReference type="ARBA" id="ARBA00022729"/>
    </source>
</evidence>
<proteinExistence type="inferred from homology"/>
<feature type="domain" description="AB hydrolase-1" evidence="6">
    <location>
        <begin position="110"/>
        <end position="287"/>
    </location>
</feature>
<keyword evidence="9" id="KW-1185">Reference proteome</keyword>
<gene>
    <name evidence="8" type="ORF">ACFQVC_38115</name>
</gene>
<dbReference type="InterPro" id="IPR029058">
    <property type="entry name" value="AB_hydrolase_fold"/>
</dbReference>
<evidence type="ECO:0000313" key="9">
    <source>
        <dbReference type="Proteomes" id="UP001596523"/>
    </source>
</evidence>
<dbReference type="PANTHER" id="PTHR43248:SF29">
    <property type="entry name" value="TRIPEPTIDYL AMINOPEPTIDASE"/>
    <property type="match status" value="1"/>
</dbReference>
<dbReference type="InterPro" id="IPR013595">
    <property type="entry name" value="Pept_S33_TAP-like_C"/>
</dbReference>
<evidence type="ECO:0000256" key="4">
    <source>
        <dbReference type="SAM" id="MobiDB-lite"/>
    </source>
</evidence>
<reference evidence="9" key="1">
    <citation type="journal article" date="2019" name="Int. J. Syst. Evol. Microbiol.">
        <title>The Global Catalogue of Microorganisms (GCM) 10K type strain sequencing project: providing services to taxonomists for standard genome sequencing and annotation.</title>
        <authorList>
            <consortium name="The Broad Institute Genomics Platform"/>
            <consortium name="The Broad Institute Genome Sequencing Center for Infectious Disease"/>
            <person name="Wu L."/>
            <person name="Ma J."/>
        </authorList>
    </citation>
    <scope>NUCLEOTIDE SEQUENCE [LARGE SCALE GENOMIC DNA]</scope>
    <source>
        <strain evidence="9">SYNS20</strain>
    </source>
</reference>
<name>A0ABW2JXB2_9ACTN</name>
<protein>
    <submittedName>
        <fullName evidence="8">Alpha/beta hydrolase</fullName>
    </submittedName>
</protein>
<accession>A0ABW2JXB2</accession>
<dbReference type="InterPro" id="IPR051601">
    <property type="entry name" value="Serine_prot/Carboxylest_S33"/>
</dbReference>
<organism evidence="8 9">
    <name type="scientific">Streptomyces monticola</name>
    <dbReference type="NCBI Taxonomy" id="2666263"/>
    <lineage>
        <taxon>Bacteria</taxon>
        <taxon>Bacillati</taxon>
        <taxon>Actinomycetota</taxon>
        <taxon>Actinomycetes</taxon>
        <taxon>Kitasatosporales</taxon>
        <taxon>Streptomycetaceae</taxon>
        <taxon>Streptomyces</taxon>
    </lineage>
</organism>
<evidence type="ECO:0000256" key="5">
    <source>
        <dbReference type="SAM" id="SignalP"/>
    </source>
</evidence>
<dbReference type="Pfam" id="PF00561">
    <property type="entry name" value="Abhydrolase_1"/>
    <property type="match status" value="1"/>
</dbReference>
<dbReference type="PANTHER" id="PTHR43248">
    <property type="entry name" value="2-SUCCINYL-6-HYDROXY-2,4-CYCLOHEXADIENE-1-CARBOXYLATE SYNTHASE"/>
    <property type="match status" value="1"/>
</dbReference>
<dbReference type="Gene3D" id="3.40.50.1820">
    <property type="entry name" value="alpha/beta hydrolase"/>
    <property type="match status" value="1"/>
</dbReference>
<comment type="similarity">
    <text evidence="1">Belongs to the peptidase S33 family.</text>
</comment>
<keyword evidence="3 8" id="KW-0378">Hydrolase</keyword>
<keyword evidence="2 5" id="KW-0732">Signal</keyword>
<evidence type="ECO:0000259" key="7">
    <source>
        <dbReference type="Pfam" id="PF08386"/>
    </source>
</evidence>
<dbReference type="EMBL" id="JBHTCF010000027">
    <property type="protein sequence ID" value="MFC7310021.1"/>
    <property type="molecule type" value="Genomic_DNA"/>
</dbReference>
<evidence type="ECO:0000256" key="3">
    <source>
        <dbReference type="ARBA" id="ARBA00022801"/>
    </source>
</evidence>
<evidence type="ECO:0000313" key="8">
    <source>
        <dbReference type="EMBL" id="MFC7310021.1"/>
    </source>
</evidence>
<sequence>MRTRCVIAGAAALALLGAGAPALAVDGGGPDLNRFYEQKVTWGDCGKLLYDAPDGMQCGKARVPLDYAEPGKGSIELALNRIPASGEKRGSLLVNFGGPGGAGVAGVVASAKSFGDLSKAYDIVGFDPRGVGMSAPVTCGDGSELPDSEPDSANAALEELKKQYEVCKKHSGPVAEHIGTVNVSRDMDVMRQVLGDKKLNFFGLSYGTRLGAVYAGQFPHRVGRMVLDGVDTLTEPLTEQSLVAAEGEQTALDNFVTWCSQNTGCVLGGNSRDAKENVAKLISNLNESPVELGDGLQYSGEELVSTLGTALYHRDAWPYLSQALTNLVADRDPKALLRISGVQLPPTQQARQARQAQQAQQVRQARRAESSSNVVPQADVPPDNENTALVMVNCADDPDRFTAAQLSDKALVERLEREFEEASPIFGPLRLQQVLMCAGQPKGTDYIRKIEDVDTPRILLVGTRGDPATPYQWAVETAKRLGDKAVLLDNQGEGHTGYFSSKCVAQKSNDYLLYGELPRSGLYCGAGEGGGGGGGG</sequence>
<dbReference type="RefSeq" id="WP_381839739.1">
    <property type="nucleotide sequence ID" value="NZ_JBHTCF010000027.1"/>
</dbReference>
<dbReference type="GO" id="GO:0016787">
    <property type="term" value="F:hydrolase activity"/>
    <property type="evidence" value="ECO:0007669"/>
    <property type="project" value="UniProtKB-KW"/>
</dbReference>
<comment type="caution">
    <text evidence="8">The sequence shown here is derived from an EMBL/GenBank/DDBJ whole genome shotgun (WGS) entry which is preliminary data.</text>
</comment>
<evidence type="ECO:0000256" key="1">
    <source>
        <dbReference type="ARBA" id="ARBA00010088"/>
    </source>
</evidence>